<dbReference type="Proteomes" id="UP001205843">
    <property type="component" value="Unassembled WGS sequence"/>
</dbReference>
<evidence type="ECO:0000313" key="2">
    <source>
        <dbReference type="Proteomes" id="UP001205843"/>
    </source>
</evidence>
<proteinExistence type="predicted"/>
<keyword evidence="2" id="KW-1185">Reference proteome</keyword>
<dbReference type="RefSeq" id="WP_253478557.1">
    <property type="nucleotide sequence ID" value="NZ_JALJXV010000005.1"/>
</dbReference>
<evidence type="ECO:0000313" key="1">
    <source>
        <dbReference type="EMBL" id="MCP1675307.1"/>
    </source>
</evidence>
<reference evidence="1" key="1">
    <citation type="submission" date="2022-03" db="EMBL/GenBank/DDBJ databases">
        <title>Genomic Encyclopedia of Type Strains, Phase III (KMG-III): the genomes of soil and plant-associated and newly described type strains.</title>
        <authorList>
            <person name="Whitman W."/>
        </authorList>
    </citation>
    <scope>NUCLEOTIDE SEQUENCE</scope>
    <source>
        <strain evidence="1">ANL 6-2</strain>
    </source>
</reference>
<gene>
    <name evidence="1" type="ORF">J2T57_002455</name>
</gene>
<accession>A0AAE3KGJ8</accession>
<sequence>MKNSMAIARPDADQVCNTCQFNFRPAEYIDRSWFETLGLGPLMARMQRSQRARPWLSRQLIRQFGLAGATLWNEADDPLRIGLLPSTGLRELVLKLGIVPCAHALPALVDGPSVRVLAQGLGQQVHAFGLREGRAIAVELCVAEASADSADAVVRQAPINGMTLLRSACADMPQAIYHRILLKLPRDWSEGLLFRRSSLDARRARRMTQLILRSGDDHDRNVGEGNAQADA</sequence>
<dbReference type="EMBL" id="JALJXV010000005">
    <property type="protein sequence ID" value="MCP1675307.1"/>
    <property type="molecule type" value="Genomic_DNA"/>
</dbReference>
<dbReference type="InterPro" id="IPR009510">
    <property type="entry name" value="T3SS_K"/>
</dbReference>
<organism evidence="1 2">
    <name type="scientific">Natronocella acetinitrilica</name>
    <dbReference type="NCBI Taxonomy" id="414046"/>
    <lineage>
        <taxon>Bacteria</taxon>
        <taxon>Pseudomonadati</taxon>
        <taxon>Pseudomonadota</taxon>
        <taxon>Gammaproteobacteria</taxon>
        <taxon>Chromatiales</taxon>
        <taxon>Ectothiorhodospiraceae</taxon>
        <taxon>Natronocella</taxon>
    </lineage>
</organism>
<dbReference type="AlphaFoldDB" id="A0AAE3KGJ8"/>
<name>A0AAE3KGJ8_9GAMM</name>
<dbReference type="Pfam" id="PF06578">
    <property type="entry name" value="YscK"/>
    <property type="match status" value="1"/>
</dbReference>
<comment type="caution">
    <text evidence="1">The sequence shown here is derived from an EMBL/GenBank/DDBJ whole genome shotgun (WGS) entry which is preliminary data.</text>
</comment>
<protein>
    <submittedName>
        <fullName evidence="1">Uncharacterized protein</fullName>
    </submittedName>
</protein>